<comment type="caution">
    <text evidence="2">The sequence shown here is derived from an EMBL/GenBank/DDBJ whole genome shotgun (WGS) entry which is preliminary data.</text>
</comment>
<organism evidence="2 3">
    <name type="scientific">Leucocoprinus leucothites</name>
    <dbReference type="NCBI Taxonomy" id="201217"/>
    <lineage>
        <taxon>Eukaryota</taxon>
        <taxon>Fungi</taxon>
        <taxon>Dikarya</taxon>
        <taxon>Basidiomycota</taxon>
        <taxon>Agaricomycotina</taxon>
        <taxon>Agaricomycetes</taxon>
        <taxon>Agaricomycetidae</taxon>
        <taxon>Agaricales</taxon>
        <taxon>Agaricineae</taxon>
        <taxon>Agaricaceae</taxon>
        <taxon>Leucocoprinus</taxon>
    </lineage>
</organism>
<dbReference type="AlphaFoldDB" id="A0A8H5FPM2"/>
<accession>A0A8H5FPM2</accession>
<reference evidence="2 3" key="1">
    <citation type="journal article" date="2020" name="ISME J.">
        <title>Uncovering the hidden diversity of litter-decomposition mechanisms in mushroom-forming fungi.</title>
        <authorList>
            <person name="Floudas D."/>
            <person name="Bentzer J."/>
            <person name="Ahren D."/>
            <person name="Johansson T."/>
            <person name="Persson P."/>
            <person name="Tunlid A."/>
        </authorList>
    </citation>
    <scope>NUCLEOTIDE SEQUENCE [LARGE SCALE GENOMIC DNA]</scope>
    <source>
        <strain evidence="2 3">CBS 146.42</strain>
    </source>
</reference>
<evidence type="ECO:0000313" key="3">
    <source>
        <dbReference type="Proteomes" id="UP000559027"/>
    </source>
</evidence>
<sequence length="416" mass="47592">MSVSTNSTSADCLPDDILREIFPVHLLSDPDDLALHKLSTIRTHLRLVCRRWNSIVVHTPRCWSTIHFCLYGPPRIPRCDPPPPPKTLALFFKRSQNTPLFIKIYSQESVLADTPYDYLDLLVNTVDRWETLALEVRITEYHESDFHSELLERCPLERATGLRRLSWTQKRFLGRYFNSIFTPTHNGPPVPHHLALSGPLGFPSRLESLLDGFYDNLTSLFITYTFAKDAIPILRMTPRIVSLHAGISALNSHLNINTTNLPFLRYLSLGSCNEHTLLEFLEVPLLTELRICLDAIGGEYFDPKYLLDHLARSRYSLRVLVLTRIGADRLVGFFQHPSIVALPTAKVLSKSSALSREFLESVEEADSDFKARFRATKVGERFELGWVDETTVDSLFLKNGRHDIMEETLLQYAGYY</sequence>
<proteinExistence type="predicted"/>
<dbReference type="Gene3D" id="1.20.1280.50">
    <property type="match status" value="1"/>
</dbReference>
<dbReference type="EMBL" id="JAACJO010000063">
    <property type="protein sequence ID" value="KAF5344504.1"/>
    <property type="molecule type" value="Genomic_DNA"/>
</dbReference>
<gene>
    <name evidence="2" type="ORF">D9756_011358</name>
</gene>
<protein>
    <recommendedName>
        <fullName evidence="1">F-box domain-containing protein</fullName>
    </recommendedName>
</protein>
<dbReference type="InterPro" id="IPR001810">
    <property type="entry name" value="F-box_dom"/>
</dbReference>
<dbReference type="Pfam" id="PF12937">
    <property type="entry name" value="F-box-like"/>
    <property type="match status" value="1"/>
</dbReference>
<evidence type="ECO:0000313" key="2">
    <source>
        <dbReference type="EMBL" id="KAF5344504.1"/>
    </source>
</evidence>
<evidence type="ECO:0000259" key="1">
    <source>
        <dbReference type="Pfam" id="PF12937"/>
    </source>
</evidence>
<name>A0A8H5FPM2_9AGAR</name>
<dbReference type="OrthoDB" id="2938701at2759"/>
<dbReference type="Proteomes" id="UP000559027">
    <property type="component" value="Unassembled WGS sequence"/>
</dbReference>
<feature type="domain" description="F-box" evidence="1">
    <location>
        <begin position="11"/>
        <end position="68"/>
    </location>
</feature>
<keyword evidence="3" id="KW-1185">Reference proteome</keyword>